<keyword evidence="1" id="KW-0472">Membrane</keyword>
<feature type="transmembrane region" description="Helical" evidence="1">
    <location>
        <begin position="183"/>
        <end position="202"/>
    </location>
</feature>
<gene>
    <name evidence="2" type="ORF">GCM10007981_09470</name>
</gene>
<keyword evidence="1" id="KW-0812">Transmembrane</keyword>
<dbReference type="EMBL" id="BMNL01000002">
    <property type="protein sequence ID" value="GGP20627.1"/>
    <property type="molecule type" value="Genomic_DNA"/>
</dbReference>
<feature type="transmembrane region" description="Helical" evidence="1">
    <location>
        <begin position="154"/>
        <end position="171"/>
    </location>
</feature>
<keyword evidence="1" id="KW-1133">Transmembrane helix</keyword>
<name>A0A830GVW6_9CREN</name>
<keyword evidence="3" id="KW-1185">Reference proteome</keyword>
<dbReference type="Proteomes" id="UP000610960">
    <property type="component" value="Unassembled WGS sequence"/>
</dbReference>
<dbReference type="AlphaFoldDB" id="A0A830GVW6"/>
<sequence>MNSEEYAAIAIIIIMPIISYMYGKVLDRKDCRFILASLASMLPVTLIPVNPLIAIASSPVILIALYAGRCGEWLKAIGIIAGEIVMGIIYLETIFGNLPNLLIIVPQIQLGFFYSNNAIANAIGVASESVNSLLFPLMYLISLVPLVGNKKWRVQFTGIFLTLLLNAGTWVDLPTLPLIAPTLPLVAAISGSNAGVTIGYLITYMREASVMINYLASTALAIFISWKIAKREMLKRDLLLLAMIILSATANLLYSIYLSMLFFFLFSACMSALLLSGAIRDFLDGSIKVSAWLLPAVYVMSFLAFTMSFMEASNPAWSLIVVFAHALASPIFSIPVIISMLPFLASKNR</sequence>
<reference evidence="2" key="2">
    <citation type="submission" date="2020-09" db="EMBL/GenBank/DDBJ databases">
        <authorList>
            <person name="Sun Q."/>
            <person name="Ohkuma M."/>
        </authorList>
    </citation>
    <scope>NUCLEOTIDE SEQUENCE</scope>
    <source>
        <strain evidence="2">JCM 10088</strain>
    </source>
</reference>
<feature type="transmembrane region" description="Helical" evidence="1">
    <location>
        <begin position="208"/>
        <end position="226"/>
    </location>
</feature>
<organism evidence="2 3">
    <name type="scientific">Thermocladium modestius</name>
    <dbReference type="NCBI Taxonomy" id="62609"/>
    <lineage>
        <taxon>Archaea</taxon>
        <taxon>Thermoproteota</taxon>
        <taxon>Thermoprotei</taxon>
        <taxon>Thermoproteales</taxon>
        <taxon>Thermoproteaceae</taxon>
        <taxon>Thermocladium</taxon>
    </lineage>
</organism>
<accession>A0A830GVW6</accession>
<feature type="transmembrane region" description="Helical" evidence="1">
    <location>
        <begin position="291"/>
        <end position="310"/>
    </location>
</feature>
<dbReference type="RefSeq" id="WP_188596271.1">
    <property type="nucleotide sequence ID" value="NZ_BMNL01000002.1"/>
</dbReference>
<evidence type="ECO:0000256" key="1">
    <source>
        <dbReference type="SAM" id="Phobius"/>
    </source>
</evidence>
<feature type="transmembrane region" description="Helical" evidence="1">
    <location>
        <begin position="316"/>
        <end position="344"/>
    </location>
</feature>
<dbReference type="OrthoDB" id="386326at2157"/>
<evidence type="ECO:0000313" key="2">
    <source>
        <dbReference type="EMBL" id="GGP20627.1"/>
    </source>
</evidence>
<feature type="transmembrane region" description="Helical" evidence="1">
    <location>
        <begin position="6"/>
        <end position="23"/>
    </location>
</feature>
<comment type="caution">
    <text evidence="2">The sequence shown here is derived from an EMBL/GenBank/DDBJ whole genome shotgun (WGS) entry which is preliminary data.</text>
</comment>
<reference evidence="2" key="1">
    <citation type="journal article" date="2014" name="Int. J. Syst. Evol. Microbiol.">
        <title>Complete genome sequence of Corynebacterium casei LMG S-19264T (=DSM 44701T), isolated from a smear-ripened cheese.</title>
        <authorList>
            <consortium name="US DOE Joint Genome Institute (JGI-PGF)"/>
            <person name="Walter F."/>
            <person name="Albersmeier A."/>
            <person name="Kalinowski J."/>
            <person name="Ruckert C."/>
        </authorList>
    </citation>
    <scope>NUCLEOTIDE SEQUENCE</scope>
    <source>
        <strain evidence="2">JCM 10088</strain>
    </source>
</reference>
<proteinExistence type="predicted"/>
<feature type="transmembrane region" description="Helical" evidence="1">
    <location>
        <begin position="130"/>
        <end position="148"/>
    </location>
</feature>
<protein>
    <submittedName>
        <fullName evidence="2">Uncharacterized protein</fullName>
    </submittedName>
</protein>
<evidence type="ECO:0000313" key="3">
    <source>
        <dbReference type="Proteomes" id="UP000610960"/>
    </source>
</evidence>
<feature type="transmembrane region" description="Helical" evidence="1">
    <location>
        <begin position="44"/>
        <end position="67"/>
    </location>
</feature>